<feature type="region of interest" description="Disordered" evidence="1">
    <location>
        <begin position="214"/>
        <end position="241"/>
    </location>
</feature>
<evidence type="ECO:0000313" key="3">
    <source>
        <dbReference type="Proteomes" id="UP001153269"/>
    </source>
</evidence>
<protein>
    <submittedName>
        <fullName evidence="2">Uncharacterized protein</fullName>
    </submittedName>
</protein>
<evidence type="ECO:0000256" key="1">
    <source>
        <dbReference type="SAM" id="MobiDB-lite"/>
    </source>
</evidence>
<accession>A0A9N7TY83</accession>
<dbReference type="Proteomes" id="UP001153269">
    <property type="component" value="Unassembled WGS sequence"/>
</dbReference>
<dbReference type="AlphaFoldDB" id="A0A9N7TY83"/>
<reference evidence="2" key="1">
    <citation type="submission" date="2020-03" db="EMBL/GenBank/DDBJ databases">
        <authorList>
            <person name="Weist P."/>
        </authorList>
    </citation>
    <scope>NUCLEOTIDE SEQUENCE</scope>
</reference>
<sequence length="241" mass="26589">MNADSESTTDLSENQVQAVPRKAFRGITNVKNLIDFLVQLPLPLASSSARPHLLPCVSHRLFTSLASLPLSSLSLPVASVRWAYGEEGRAGHISTEVRDFTCGLSSGLGFPAVVVCLSVCEQLDSNHISCIEDGAFRALRDLEILLFFSSLPPSPELSRQDTGDFRRVEGVHKMEKGRTRDLSGGEERKECGIAVVKTASFLVIIYLSAVGPEERDGGKKQAIKRKRQEWREHNNAKIKRF</sequence>
<comment type="caution">
    <text evidence="2">The sequence shown here is derived from an EMBL/GenBank/DDBJ whole genome shotgun (WGS) entry which is preliminary data.</text>
</comment>
<evidence type="ECO:0000313" key="2">
    <source>
        <dbReference type="EMBL" id="CAB1421295.1"/>
    </source>
</evidence>
<organism evidence="2 3">
    <name type="scientific">Pleuronectes platessa</name>
    <name type="common">European plaice</name>
    <dbReference type="NCBI Taxonomy" id="8262"/>
    <lineage>
        <taxon>Eukaryota</taxon>
        <taxon>Metazoa</taxon>
        <taxon>Chordata</taxon>
        <taxon>Craniata</taxon>
        <taxon>Vertebrata</taxon>
        <taxon>Euteleostomi</taxon>
        <taxon>Actinopterygii</taxon>
        <taxon>Neopterygii</taxon>
        <taxon>Teleostei</taxon>
        <taxon>Neoteleostei</taxon>
        <taxon>Acanthomorphata</taxon>
        <taxon>Carangaria</taxon>
        <taxon>Pleuronectiformes</taxon>
        <taxon>Pleuronectoidei</taxon>
        <taxon>Pleuronectidae</taxon>
        <taxon>Pleuronectes</taxon>
    </lineage>
</organism>
<dbReference type="EMBL" id="CADEAL010000515">
    <property type="protein sequence ID" value="CAB1421295.1"/>
    <property type="molecule type" value="Genomic_DNA"/>
</dbReference>
<gene>
    <name evidence="2" type="ORF">PLEPLA_LOCUS9177</name>
</gene>
<proteinExistence type="predicted"/>
<name>A0A9N7TY83_PLEPL</name>
<keyword evidence="3" id="KW-1185">Reference proteome</keyword>